<evidence type="ECO:0008006" key="9">
    <source>
        <dbReference type="Google" id="ProtNLM"/>
    </source>
</evidence>
<feature type="domain" description="Thioester reductase (TE)" evidence="6">
    <location>
        <begin position="672"/>
        <end position="906"/>
    </location>
</feature>
<evidence type="ECO:0000313" key="8">
    <source>
        <dbReference type="Proteomes" id="UP000766486"/>
    </source>
</evidence>
<accession>A0ABY6TWR3</accession>
<protein>
    <recommendedName>
        <fullName evidence="9">Carrier domain-containing protein</fullName>
    </recommendedName>
</protein>
<keyword evidence="2" id="KW-0597">Phosphoprotein</keyword>
<dbReference type="InterPro" id="IPR020845">
    <property type="entry name" value="AMP-binding_CS"/>
</dbReference>
<dbReference type="Gene3D" id="3.40.50.12780">
    <property type="entry name" value="N-terminal domain of ligase-like"/>
    <property type="match status" value="1"/>
</dbReference>
<dbReference type="Proteomes" id="UP000766486">
    <property type="component" value="Unassembled WGS sequence"/>
</dbReference>
<feature type="domain" description="Carrier" evidence="5">
    <location>
        <begin position="566"/>
        <end position="625"/>
    </location>
</feature>
<keyword evidence="3" id="KW-0521">NADP</keyword>
<dbReference type="Pfam" id="PF00501">
    <property type="entry name" value="AMP-binding"/>
    <property type="match status" value="1"/>
</dbReference>
<evidence type="ECO:0000259" key="6">
    <source>
        <dbReference type="Pfam" id="PF07993"/>
    </source>
</evidence>
<dbReference type="InterPro" id="IPR013120">
    <property type="entry name" value="FAR_NAD-bd"/>
</dbReference>
<evidence type="ECO:0000259" key="4">
    <source>
        <dbReference type="Pfam" id="PF00501"/>
    </source>
</evidence>
<dbReference type="SUPFAM" id="SSF51735">
    <property type="entry name" value="NAD(P)-binding Rossmann-fold domains"/>
    <property type="match status" value="1"/>
</dbReference>
<evidence type="ECO:0000256" key="3">
    <source>
        <dbReference type="ARBA" id="ARBA00022857"/>
    </source>
</evidence>
<organism evidence="7 8">
    <name type="scientific">Bionectria ochroleuca</name>
    <name type="common">Gliocladium roseum</name>
    <dbReference type="NCBI Taxonomy" id="29856"/>
    <lineage>
        <taxon>Eukaryota</taxon>
        <taxon>Fungi</taxon>
        <taxon>Dikarya</taxon>
        <taxon>Ascomycota</taxon>
        <taxon>Pezizomycotina</taxon>
        <taxon>Sordariomycetes</taxon>
        <taxon>Hypocreomycetidae</taxon>
        <taxon>Hypocreales</taxon>
        <taxon>Bionectriaceae</taxon>
        <taxon>Clonostachys</taxon>
    </lineage>
</organism>
<feature type="domain" description="AMP-dependent synthetase/ligase" evidence="4">
    <location>
        <begin position="46"/>
        <end position="342"/>
    </location>
</feature>
<dbReference type="PROSITE" id="PS00455">
    <property type="entry name" value="AMP_BINDING"/>
    <property type="match status" value="1"/>
</dbReference>
<comment type="caution">
    <text evidence="7">The sequence shown here is derived from an EMBL/GenBank/DDBJ whole genome shotgun (WGS) entry which is preliminary data.</text>
</comment>
<dbReference type="EMBL" id="CABFNS010000551">
    <property type="protein sequence ID" value="VUC22344.1"/>
    <property type="molecule type" value="Genomic_DNA"/>
</dbReference>
<dbReference type="PANTHER" id="PTHR43439:SF2">
    <property type="entry name" value="ENZYME, PUTATIVE (JCVI)-RELATED"/>
    <property type="match status" value="1"/>
</dbReference>
<dbReference type="Pfam" id="PF00550">
    <property type="entry name" value="PP-binding"/>
    <property type="match status" value="1"/>
</dbReference>
<evidence type="ECO:0000256" key="2">
    <source>
        <dbReference type="ARBA" id="ARBA00022553"/>
    </source>
</evidence>
<sequence length="1047" mass="113120">MASISDQSNGSQHPSLFPQMVDQLADSSPDAIYGQWPIKPTSHEAGFRTITYAQLANIVNGLARWLVDQLGPGKSGRPLAYIGPNDVRTSALVLATIKAGYGVPAAHQALFDALGIQVLLSPEPTPPAANSVLDTLSPLHVKVPSIDNLLETKHAPYAYTKTWQQGRSDPIWIIHTSGSTGIPKPLVWTQDAALRNSAWAKEPAPPNTQSIDSLYLGKRVMVTLPPFHGAGIGQFFFYGIPSGTVIIAPATSSLVSAEGLVDSLTQTPADVALLVPSVVAELAQKPALLDYCAKNLQLLVYIGGNLPQALGDVVAAKIPLRCQWGASEVGMPQQLMPAELDPQKDWRYTRFHPSTGAVFEEVANGLYELVIRRRLEAPDTQTTFAIGGKEKVDEYHTSDLFTPHPTVPDTWAWAARTDDIIVLLNGEKTNPISMEHHITASNPELAATIVIGTQRFQTALLIEPVHSGLTTAQQAALIERVWPSVEEANRAAPAHARVEKSLVMITTPDRPLIRAGKGTLQRAASLAQYAAEIDKLYENMEALDEDDDIAVGLEPMDNVDAVSQRIWETIRTVTGWLSLDDSTNFFEQGLDSLQALQIVRALRHPGLSLSTVYRNPTVSQLTAAITTVQTDETKDLDMMKSLLDTYSGLIAQIPARTAISQQGESAAVDVILTGSTGTLGTYILHALLKRKGIGQVFCLNRGPDGGMAVQTDRFITCGFTTNELKERVSFIKTDLAHPKLGLDDVTYETLRTRVGLLIHNAWPVNFNLPLSAFQPQLAGVVNLFALATAATAQARVLFVSSVASVAGLLEPAPEAISVSYDTPGANGYARSKFLSEHLCDAAARHLGIPVSIARVGQVAGPVNAAGAWNRTEWLPSLVASSSYLGCLPDNLGPRFSDIDWIPSDLLGDVLADLAVINSSTTRPVKGIGAEVFNLRNPKTTTWDVLLLAVKGAVLERLGRELDVVPPSLWLERLHQSSSESSGDDLATSVASNPAMKLMGFYRDALWESGPPARPMSINKALSASPTLSDMPRIRLDWMRKWVSEWLV</sequence>
<proteinExistence type="predicted"/>
<dbReference type="InterPro" id="IPR000873">
    <property type="entry name" value="AMP-dep_synth/lig_dom"/>
</dbReference>
<reference evidence="7 8" key="1">
    <citation type="submission" date="2019-06" db="EMBL/GenBank/DDBJ databases">
        <authorList>
            <person name="Broberg M."/>
        </authorList>
    </citation>
    <scope>NUCLEOTIDE SEQUENCE [LARGE SCALE GENOMIC DNA]</scope>
</reference>
<dbReference type="InterPro" id="IPR036291">
    <property type="entry name" value="NAD(P)-bd_dom_sf"/>
</dbReference>
<dbReference type="Gene3D" id="1.10.1200.10">
    <property type="entry name" value="ACP-like"/>
    <property type="match status" value="1"/>
</dbReference>
<dbReference type="SUPFAM" id="SSF56801">
    <property type="entry name" value="Acetyl-CoA synthetase-like"/>
    <property type="match status" value="1"/>
</dbReference>
<keyword evidence="8" id="KW-1185">Reference proteome</keyword>
<evidence type="ECO:0000256" key="1">
    <source>
        <dbReference type="ARBA" id="ARBA00022450"/>
    </source>
</evidence>
<dbReference type="SUPFAM" id="SSF47336">
    <property type="entry name" value="ACP-like"/>
    <property type="match status" value="1"/>
</dbReference>
<dbReference type="InterPro" id="IPR042099">
    <property type="entry name" value="ANL_N_sf"/>
</dbReference>
<gene>
    <name evidence="7" type="ORF">CLO192961_LOCUS82025</name>
</gene>
<dbReference type="InterPro" id="IPR051414">
    <property type="entry name" value="Adenylate-forming_Reductase"/>
</dbReference>
<dbReference type="InterPro" id="IPR036736">
    <property type="entry name" value="ACP-like_sf"/>
</dbReference>
<name>A0ABY6TWR3_BIOOC</name>
<dbReference type="InterPro" id="IPR009081">
    <property type="entry name" value="PP-bd_ACP"/>
</dbReference>
<dbReference type="Pfam" id="PF23562">
    <property type="entry name" value="AMP-binding_C_3"/>
    <property type="match status" value="1"/>
</dbReference>
<evidence type="ECO:0000259" key="5">
    <source>
        <dbReference type="Pfam" id="PF00550"/>
    </source>
</evidence>
<dbReference type="Gene3D" id="3.40.50.720">
    <property type="entry name" value="NAD(P)-binding Rossmann-like Domain"/>
    <property type="match status" value="1"/>
</dbReference>
<dbReference type="PANTHER" id="PTHR43439">
    <property type="entry name" value="PHENYLACETATE-COENZYME A LIGASE"/>
    <property type="match status" value="1"/>
</dbReference>
<keyword evidence="1" id="KW-0596">Phosphopantetheine</keyword>
<evidence type="ECO:0000313" key="7">
    <source>
        <dbReference type="EMBL" id="VUC22344.1"/>
    </source>
</evidence>
<dbReference type="Pfam" id="PF07993">
    <property type="entry name" value="NAD_binding_4"/>
    <property type="match status" value="1"/>
</dbReference>